<accession>A0A5E4W6L5</accession>
<dbReference type="AlphaFoldDB" id="A0A5E4W6L5"/>
<evidence type="ECO:0000313" key="1">
    <source>
        <dbReference type="EMBL" id="VVE19254.1"/>
    </source>
</evidence>
<dbReference type="InterPro" id="IPR029058">
    <property type="entry name" value="AB_hydrolase_fold"/>
</dbReference>
<protein>
    <submittedName>
        <fullName evidence="1">Uncharacterized protein</fullName>
    </submittedName>
</protein>
<dbReference type="PANTHER" id="PTHR35560:SF3">
    <property type="entry name" value="PEPTIDASE S9 PROLYL OLIGOPEPTIDASE CATALYTIC DOMAIN-CONTAINING PROTEIN"/>
    <property type="match status" value="1"/>
</dbReference>
<dbReference type="PANTHER" id="PTHR35560">
    <property type="entry name" value="BLL0132 PROTEIN"/>
    <property type="match status" value="1"/>
</dbReference>
<dbReference type="Proteomes" id="UP000366819">
    <property type="component" value="Unassembled WGS sequence"/>
</dbReference>
<dbReference type="Gene3D" id="3.40.50.1820">
    <property type="entry name" value="alpha/beta hydrolase"/>
    <property type="match status" value="1"/>
</dbReference>
<gene>
    <name evidence="1" type="ORF">PAQ31011_03062</name>
</gene>
<keyword evidence="2" id="KW-1185">Reference proteome</keyword>
<name>A0A5E4W6L5_9BURK</name>
<organism evidence="1 2">
    <name type="scientific">Pandoraea aquatica</name>
    <dbReference type="NCBI Taxonomy" id="2508290"/>
    <lineage>
        <taxon>Bacteria</taxon>
        <taxon>Pseudomonadati</taxon>
        <taxon>Pseudomonadota</taxon>
        <taxon>Betaproteobacteria</taxon>
        <taxon>Burkholderiales</taxon>
        <taxon>Burkholderiaceae</taxon>
        <taxon>Pandoraea</taxon>
    </lineage>
</organism>
<dbReference type="SUPFAM" id="SSF53474">
    <property type="entry name" value="alpha/beta-Hydrolases"/>
    <property type="match status" value="1"/>
</dbReference>
<evidence type="ECO:0000313" key="2">
    <source>
        <dbReference type="Proteomes" id="UP000366819"/>
    </source>
</evidence>
<reference evidence="1 2" key="1">
    <citation type="submission" date="2019-08" db="EMBL/GenBank/DDBJ databases">
        <authorList>
            <person name="Peeters C."/>
        </authorList>
    </citation>
    <scope>NUCLEOTIDE SEQUENCE [LARGE SCALE GENOMIC DNA]</scope>
    <source>
        <strain evidence="1 2">LMG 31011</strain>
    </source>
</reference>
<proteinExistence type="predicted"/>
<dbReference type="OrthoDB" id="1094867at2"/>
<sequence>MPLVSVAFAPLRPSLTRFVDNVLKWGVPFVSASVLIGVLSGAHPAHAATSAERARLNAPVKAVADQRIAVDTSHGSGLLPVYADHPIDQAAPDVTRVFIVIHGTLRNADTYYASGLQVIGKADVPRNSTMVVAPQFLTPADTRAFSLPASTLAWSQEGWKGGEPARKPVPISSFEALDALLAHFANRSLYPSLSTVVVMGHSAGAQLLQRYAVTGREGDSLARVGIALRYVVANPSSYLYFDDERPNSQVMANGACPRATQWKYGLKSAPPYVASQDVRDLETRYVARDVVYLLGQADTNPYTHFIDRSCAGMAQGPYRLARGLAYFDYLKKRHPDGLKQKVVEVPGVGHDGLGMFTSACGLAVLFDRALPASCPAIAGTAPNAR</sequence>
<dbReference type="EMBL" id="CABPSN010000004">
    <property type="protein sequence ID" value="VVE19254.1"/>
    <property type="molecule type" value="Genomic_DNA"/>
</dbReference>
<dbReference type="RefSeq" id="WP_150576618.1">
    <property type="nucleotide sequence ID" value="NZ_CABPSN010000004.1"/>
</dbReference>